<dbReference type="AlphaFoldDB" id="A0A0C9YMS9"/>
<dbReference type="EMBL" id="KN834198">
    <property type="protein sequence ID" value="KIK11527.1"/>
    <property type="molecule type" value="Genomic_DNA"/>
</dbReference>
<gene>
    <name evidence="1" type="ORF">PISMIDRAFT_492057</name>
</gene>
<reference evidence="1 2" key="1">
    <citation type="submission" date="2014-04" db="EMBL/GenBank/DDBJ databases">
        <authorList>
            <consortium name="DOE Joint Genome Institute"/>
            <person name="Kuo A."/>
            <person name="Kohler A."/>
            <person name="Costa M.D."/>
            <person name="Nagy L.G."/>
            <person name="Floudas D."/>
            <person name="Copeland A."/>
            <person name="Barry K.W."/>
            <person name="Cichocki N."/>
            <person name="Veneault-Fourrey C."/>
            <person name="LaButti K."/>
            <person name="Lindquist E.A."/>
            <person name="Lipzen A."/>
            <person name="Lundell T."/>
            <person name="Morin E."/>
            <person name="Murat C."/>
            <person name="Sun H."/>
            <person name="Tunlid A."/>
            <person name="Henrissat B."/>
            <person name="Grigoriev I.V."/>
            <person name="Hibbett D.S."/>
            <person name="Martin F."/>
            <person name="Nordberg H.P."/>
            <person name="Cantor M.N."/>
            <person name="Hua S.X."/>
        </authorList>
    </citation>
    <scope>NUCLEOTIDE SEQUENCE [LARGE SCALE GENOMIC DNA]</scope>
    <source>
        <strain evidence="1 2">441</strain>
    </source>
</reference>
<name>A0A0C9YMS9_9AGAM</name>
<evidence type="ECO:0000313" key="1">
    <source>
        <dbReference type="EMBL" id="KIK11527.1"/>
    </source>
</evidence>
<accession>A0A0C9YMS9</accession>
<proteinExistence type="predicted"/>
<keyword evidence="2" id="KW-1185">Reference proteome</keyword>
<organism evidence="1 2">
    <name type="scientific">Pisolithus microcarpus 441</name>
    <dbReference type="NCBI Taxonomy" id="765257"/>
    <lineage>
        <taxon>Eukaryota</taxon>
        <taxon>Fungi</taxon>
        <taxon>Dikarya</taxon>
        <taxon>Basidiomycota</taxon>
        <taxon>Agaricomycotina</taxon>
        <taxon>Agaricomycetes</taxon>
        <taxon>Agaricomycetidae</taxon>
        <taxon>Boletales</taxon>
        <taxon>Sclerodermatineae</taxon>
        <taxon>Pisolithaceae</taxon>
        <taxon>Pisolithus</taxon>
    </lineage>
</organism>
<sequence>MHNCTTAQLRVAQPHYCTTASRSNCETHNCTTTQLRVAVSRVCMKNFRHIAEKIPVFGRAEARLSGFPYWQRCMTGRGTSVSSCPLDLHHSRPETPHHPLPLHPLLSQHLLYFAPSKSLEIEVLSGAGDK</sequence>
<reference evidence="2" key="2">
    <citation type="submission" date="2015-01" db="EMBL/GenBank/DDBJ databases">
        <title>Evolutionary Origins and Diversification of the Mycorrhizal Mutualists.</title>
        <authorList>
            <consortium name="DOE Joint Genome Institute"/>
            <consortium name="Mycorrhizal Genomics Consortium"/>
            <person name="Kohler A."/>
            <person name="Kuo A."/>
            <person name="Nagy L.G."/>
            <person name="Floudas D."/>
            <person name="Copeland A."/>
            <person name="Barry K.W."/>
            <person name="Cichocki N."/>
            <person name="Veneault-Fourrey C."/>
            <person name="LaButti K."/>
            <person name="Lindquist E.A."/>
            <person name="Lipzen A."/>
            <person name="Lundell T."/>
            <person name="Morin E."/>
            <person name="Murat C."/>
            <person name="Riley R."/>
            <person name="Ohm R."/>
            <person name="Sun H."/>
            <person name="Tunlid A."/>
            <person name="Henrissat B."/>
            <person name="Grigoriev I.V."/>
            <person name="Hibbett D.S."/>
            <person name="Martin F."/>
        </authorList>
    </citation>
    <scope>NUCLEOTIDE SEQUENCE [LARGE SCALE GENOMIC DNA]</scope>
    <source>
        <strain evidence="2">441</strain>
    </source>
</reference>
<protein>
    <submittedName>
        <fullName evidence="1">Uncharacterized protein</fullName>
    </submittedName>
</protein>
<dbReference type="Proteomes" id="UP000054018">
    <property type="component" value="Unassembled WGS sequence"/>
</dbReference>
<evidence type="ECO:0000313" key="2">
    <source>
        <dbReference type="Proteomes" id="UP000054018"/>
    </source>
</evidence>
<dbReference type="HOGENOM" id="CLU_1938985_0_0_1"/>